<feature type="compositionally biased region" description="Basic residues" evidence="1">
    <location>
        <begin position="219"/>
        <end position="230"/>
    </location>
</feature>
<keyword evidence="4" id="KW-1185">Reference proteome</keyword>
<reference evidence="2" key="2">
    <citation type="submission" date="2017-06" db="EMBL/GenBank/DDBJ databases">
        <title>WGS assembly of Brachypodium distachyon.</title>
        <authorList>
            <consortium name="The International Brachypodium Initiative"/>
            <person name="Lucas S."/>
            <person name="Harmon-Smith M."/>
            <person name="Lail K."/>
            <person name="Tice H."/>
            <person name="Grimwood J."/>
            <person name="Bruce D."/>
            <person name="Barry K."/>
            <person name="Shu S."/>
            <person name="Lindquist E."/>
            <person name="Wang M."/>
            <person name="Pitluck S."/>
            <person name="Vogel J.P."/>
            <person name="Garvin D.F."/>
            <person name="Mockler T.C."/>
            <person name="Schmutz J."/>
            <person name="Rokhsar D."/>
            <person name="Bevan M.W."/>
        </authorList>
    </citation>
    <scope>NUCLEOTIDE SEQUENCE</scope>
    <source>
        <strain evidence="2">Bd21</strain>
    </source>
</reference>
<dbReference type="Proteomes" id="UP000008810">
    <property type="component" value="Chromosome 1"/>
</dbReference>
<evidence type="ECO:0000313" key="3">
    <source>
        <dbReference type="EnsemblPlants" id="KQK13300"/>
    </source>
</evidence>
<dbReference type="AlphaFoldDB" id="A0A0Q3JMM4"/>
<dbReference type="PANTHER" id="PTHR33052">
    <property type="entry name" value="DUF4228 DOMAIN PROTEIN-RELATED"/>
    <property type="match status" value="1"/>
</dbReference>
<proteinExistence type="predicted"/>
<dbReference type="InParanoid" id="A0A0Q3JMM4"/>
<dbReference type="InterPro" id="IPR025322">
    <property type="entry name" value="PADRE_dom"/>
</dbReference>
<feature type="region of interest" description="Disordered" evidence="1">
    <location>
        <begin position="1"/>
        <end position="62"/>
    </location>
</feature>
<protein>
    <submittedName>
        <fullName evidence="2 3">Uncharacterized protein</fullName>
    </submittedName>
</protein>
<dbReference type="STRING" id="15368.A0A0Q3JMM4"/>
<dbReference type="Pfam" id="PF14009">
    <property type="entry name" value="PADRE"/>
    <property type="match status" value="1"/>
</dbReference>
<evidence type="ECO:0000256" key="1">
    <source>
        <dbReference type="SAM" id="MobiDB-lite"/>
    </source>
</evidence>
<feature type="compositionally biased region" description="Low complexity" evidence="1">
    <location>
        <begin position="43"/>
        <end position="59"/>
    </location>
</feature>
<evidence type="ECO:0000313" key="4">
    <source>
        <dbReference type="Proteomes" id="UP000008810"/>
    </source>
</evidence>
<reference evidence="3" key="3">
    <citation type="submission" date="2018-08" db="UniProtKB">
        <authorList>
            <consortium name="EnsemblPlants"/>
        </authorList>
    </citation>
    <scope>IDENTIFICATION</scope>
    <source>
        <strain evidence="3">cv. Bd21</strain>
    </source>
</reference>
<dbReference type="OrthoDB" id="689207at2759"/>
<gene>
    <name evidence="2" type="ORF">BRADI_1g09220v3</name>
</gene>
<dbReference type="Gramene" id="KQK13300">
    <property type="protein sequence ID" value="KQK13300"/>
    <property type="gene ID" value="BRADI_1g09220v3"/>
</dbReference>
<sequence>MASSSSPATQPDASPSLRLYIHAHPRLTPRSPTPASNHHRLSPARAAGASPEESPSSSPLDLLKISPPMGACNSCEATAVAAVNGSGAAVGEATAARVVLADGELQRFPGGTRASQAVKAAAAAAGSGGAGACFLCSADGLELGGAVAAVAGDEELQPGQLYFVLPAAMRRRPLQAEEMAALAVRASAALVGDHGGGPLVFPDSASAAAAGNGAAAARKAGRRRSRRTASRGRDFVPDLGAIAE</sequence>
<dbReference type="ExpressionAtlas" id="A0A0Q3JMM4">
    <property type="expression patterns" value="baseline"/>
</dbReference>
<dbReference type="EnsemblPlants" id="KQK13300">
    <property type="protein sequence ID" value="KQK13300"/>
    <property type="gene ID" value="BRADI_1g09220v3"/>
</dbReference>
<reference evidence="2 3" key="1">
    <citation type="journal article" date="2010" name="Nature">
        <title>Genome sequencing and analysis of the model grass Brachypodium distachyon.</title>
        <authorList>
            <consortium name="International Brachypodium Initiative"/>
        </authorList>
    </citation>
    <scope>NUCLEOTIDE SEQUENCE [LARGE SCALE GENOMIC DNA]</scope>
    <source>
        <strain evidence="2 3">Bd21</strain>
    </source>
</reference>
<name>A0A0Q3JMM4_BRADI</name>
<dbReference type="EMBL" id="CM000880">
    <property type="protein sequence ID" value="KQK13300.2"/>
    <property type="molecule type" value="Genomic_DNA"/>
</dbReference>
<evidence type="ECO:0000313" key="2">
    <source>
        <dbReference type="EMBL" id="KQK13300.2"/>
    </source>
</evidence>
<dbReference type="FunCoup" id="A0A0Q3JMM4">
    <property type="interactions" value="351"/>
</dbReference>
<accession>A0A0Q3JMM4</accession>
<organism evidence="2">
    <name type="scientific">Brachypodium distachyon</name>
    <name type="common">Purple false brome</name>
    <name type="synonym">Trachynia distachya</name>
    <dbReference type="NCBI Taxonomy" id="15368"/>
    <lineage>
        <taxon>Eukaryota</taxon>
        <taxon>Viridiplantae</taxon>
        <taxon>Streptophyta</taxon>
        <taxon>Embryophyta</taxon>
        <taxon>Tracheophyta</taxon>
        <taxon>Spermatophyta</taxon>
        <taxon>Magnoliopsida</taxon>
        <taxon>Liliopsida</taxon>
        <taxon>Poales</taxon>
        <taxon>Poaceae</taxon>
        <taxon>BOP clade</taxon>
        <taxon>Pooideae</taxon>
        <taxon>Stipodae</taxon>
        <taxon>Brachypodieae</taxon>
        <taxon>Brachypodium</taxon>
    </lineage>
</organism>
<feature type="compositionally biased region" description="Polar residues" evidence="1">
    <location>
        <begin position="1"/>
        <end position="13"/>
    </location>
</feature>
<feature type="region of interest" description="Disordered" evidence="1">
    <location>
        <begin position="216"/>
        <end position="244"/>
    </location>
</feature>